<accession>A0AAX1ULG4</accession>
<evidence type="ECO:0000256" key="2">
    <source>
        <dbReference type="SAM" id="SignalP"/>
    </source>
</evidence>
<keyword evidence="2" id="KW-0732">Signal</keyword>
<dbReference type="AlphaFoldDB" id="A0AAX1ULG4"/>
<dbReference type="PROSITE" id="PS51257">
    <property type="entry name" value="PROKAR_LIPOPROTEIN"/>
    <property type="match status" value="1"/>
</dbReference>
<protein>
    <recommendedName>
        <fullName evidence="5">D-galactarate dehydratase</fullName>
    </recommendedName>
</protein>
<dbReference type="RefSeq" id="WP_011338093.1">
    <property type="nucleotide sequence ID" value="NZ_BJXO01000001.1"/>
</dbReference>
<dbReference type="EMBL" id="QWGP01000007">
    <property type="protein sequence ID" value="RHZ95658.1"/>
    <property type="molecule type" value="Genomic_DNA"/>
</dbReference>
<proteinExistence type="predicted"/>
<name>A0AAX1ULG4_CERSP</name>
<sequence>MKILAPAALALLMLTACDSLRQTAAPMAPPPAPAARPIPGGQGVAAESFDRTTEAERREAMAPQAGGAALGTVTVALGAPAESGFWLRSSLVTAERPGRVELPGGRSLAVTLRPGEGAAQLSLAAYRALGLGLTDLPQVTVYGG</sequence>
<feature type="chain" id="PRO_5043533360" description="D-galactarate dehydratase" evidence="2">
    <location>
        <begin position="25"/>
        <end position="144"/>
    </location>
</feature>
<gene>
    <name evidence="3" type="ORF">D1114_08655</name>
</gene>
<evidence type="ECO:0000313" key="4">
    <source>
        <dbReference type="Proteomes" id="UP000266305"/>
    </source>
</evidence>
<organism evidence="3 4">
    <name type="scientific">Cereibacter sphaeroides</name>
    <name type="common">Rhodobacter sphaeroides</name>
    <dbReference type="NCBI Taxonomy" id="1063"/>
    <lineage>
        <taxon>Bacteria</taxon>
        <taxon>Pseudomonadati</taxon>
        <taxon>Pseudomonadota</taxon>
        <taxon>Alphaproteobacteria</taxon>
        <taxon>Rhodobacterales</taxon>
        <taxon>Paracoccaceae</taxon>
        <taxon>Cereibacter</taxon>
    </lineage>
</organism>
<evidence type="ECO:0000313" key="3">
    <source>
        <dbReference type="EMBL" id="RHZ95658.1"/>
    </source>
</evidence>
<feature type="region of interest" description="Disordered" evidence="1">
    <location>
        <begin position="25"/>
        <end position="65"/>
    </location>
</feature>
<feature type="signal peptide" evidence="2">
    <location>
        <begin position="1"/>
        <end position="24"/>
    </location>
</feature>
<dbReference type="Proteomes" id="UP000266305">
    <property type="component" value="Unassembled WGS sequence"/>
</dbReference>
<evidence type="ECO:0000256" key="1">
    <source>
        <dbReference type="SAM" id="MobiDB-lite"/>
    </source>
</evidence>
<comment type="caution">
    <text evidence="3">The sequence shown here is derived from an EMBL/GenBank/DDBJ whole genome shotgun (WGS) entry which is preliminary data.</text>
</comment>
<dbReference type="GeneID" id="3719414"/>
<feature type="compositionally biased region" description="Basic and acidic residues" evidence="1">
    <location>
        <begin position="48"/>
        <end position="60"/>
    </location>
</feature>
<reference evidence="3 4" key="1">
    <citation type="submission" date="2018-08" db="EMBL/GenBank/DDBJ databases">
        <title>Draft genome sequence of Rhodobacter sphaeroides FY.</title>
        <authorList>
            <person name="Rayyan A."/>
            <person name="Meyer T.E."/>
            <person name="Kyndt J.A."/>
        </authorList>
    </citation>
    <scope>NUCLEOTIDE SEQUENCE [LARGE SCALE GENOMIC DNA]</scope>
    <source>
        <strain evidence="3 4">FY</strain>
    </source>
</reference>
<feature type="compositionally biased region" description="Pro residues" evidence="1">
    <location>
        <begin position="27"/>
        <end position="36"/>
    </location>
</feature>
<evidence type="ECO:0008006" key="5">
    <source>
        <dbReference type="Google" id="ProtNLM"/>
    </source>
</evidence>